<evidence type="ECO:0000313" key="2">
    <source>
        <dbReference type="Proteomes" id="UP000295493"/>
    </source>
</evidence>
<name>A0A4R6F9M1_9SPHN</name>
<protein>
    <submittedName>
        <fullName evidence="1">Uncharacterized protein</fullName>
    </submittedName>
</protein>
<dbReference type="AlphaFoldDB" id="A0A4R6F9M1"/>
<organism evidence="1 2">
    <name type="scientific">Stakelama pacifica</name>
    <dbReference type="NCBI Taxonomy" id="517720"/>
    <lineage>
        <taxon>Bacteria</taxon>
        <taxon>Pseudomonadati</taxon>
        <taxon>Pseudomonadota</taxon>
        <taxon>Alphaproteobacteria</taxon>
        <taxon>Sphingomonadales</taxon>
        <taxon>Sphingomonadaceae</taxon>
        <taxon>Stakelama</taxon>
    </lineage>
</organism>
<evidence type="ECO:0000313" key="1">
    <source>
        <dbReference type="EMBL" id="TDN77743.1"/>
    </source>
</evidence>
<reference evidence="1 2" key="1">
    <citation type="submission" date="2019-03" db="EMBL/GenBank/DDBJ databases">
        <title>Genomic Encyclopedia of Type Strains, Phase IV (KMG-IV): sequencing the most valuable type-strain genomes for metagenomic binning, comparative biology and taxonomic classification.</title>
        <authorList>
            <person name="Goeker M."/>
        </authorList>
    </citation>
    <scope>NUCLEOTIDE SEQUENCE [LARGE SCALE GENOMIC DNA]</scope>
    <source>
        <strain evidence="1 2">DSM 25059</strain>
    </source>
</reference>
<keyword evidence="2" id="KW-1185">Reference proteome</keyword>
<proteinExistence type="predicted"/>
<dbReference type="EMBL" id="SNWD01000026">
    <property type="protein sequence ID" value="TDN77743.1"/>
    <property type="molecule type" value="Genomic_DNA"/>
</dbReference>
<comment type="caution">
    <text evidence="1">The sequence shown here is derived from an EMBL/GenBank/DDBJ whole genome shotgun (WGS) entry which is preliminary data.</text>
</comment>
<sequence>MGEVPFTEIMRAAHPIETAPKDGTTIWVGDEDAGVFWMRWGHIQKNGLFPGQVGMWVAPGGEFTWNDSDGFGPTWWLTDEEYSAVRATPPHHTKGASNG</sequence>
<dbReference type="OrthoDB" id="7510885at2"/>
<dbReference type="Proteomes" id="UP000295493">
    <property type="component" value="Unassembled WGS sequence"/>
</dbReference>
<dbReference type="RefSeq" id="WP_133497222.1">
    <property type="nucleotide sequence ID" value="NZ_BMLU01000027.1"/>
</dbReference>
<gene>
    <name evidence="1" type="ORF">EV664_1266</name>
</gene>
<accession>A0A4R6F9M1</accession>